<dbReference type="GO" id="GO:0034707">
    <property type="term" value="C:chloride channel complex"/>
    <property type="evidence" value="ECO:0007669"/>
    <property type="project" value="UniProtKB-KW"/>
</dbReference>
<dbReference type="PRINTS" id="PR01120">
    <property type="entry name" value="CLCHANNELPLT"/>
</dbReference>
<evidence type="ECO:0000256" key="3">
    <source>
        <dbReference type="ARBA" id="ARBA00022737"/>
    </source>
</evidence>
<evidence type="ECO:0008006" key="11">
    <source>
        <dbReference type="Google" id="ProtNLM"/>
    </source>
</evidence>
<dbReference type="PANTHER" id="PTHR11689:SF144">
    <property type="entry name" value="CHLORIDE CHANNEL PROTEIN"/>
    <property type="match status" value="1"/>
</dbReference>
<gene>
    <name evidence="9" type="ORF">KP509_24G078400</name>
</gene>
<protein>
    <recommendedName>
        <fullName evidence="11">Chloride channel protein</fullName>
    </recommendedName>
</protein>
<feature type="transmembrane region" description="Helical" evidence="8">
    <location>
        <begin position="334"/>
        <end position="354"/>
    </location>
</feature>
<dbReference type="InterPro" id="IPR002251">
    <property type="entry name" value="Cl_channel_pln"/>
</dbReference>
<keyword evidence="6 8" id="KW-0472">Membrane</keyword>
<feature type="transmembrane region" description="Helical" evidence="8">
    <location>
        <begin position="547"/>
        <end position="569"/>
    </location>
</feature>
<feature type="transmembrane region" description="Helical" evidence="8">
    <location>
        <begin position="276"/>
        <end position="296"/>
    </location>
</feature>
<feature type="transmembrane region" description="Helical" evidence="8">
    <location>
        <begin position="131"/>
        <end position="156"/>
    </location>
</feature>
<dbReference type="Proteomes" id="UP000825935">
    <property type="component" value="Chromosome 24"/>
</dbReference>
<feature type="transmembrane region" description="Helical" evidence="8">
    <location>
        <begin position="468"/>
        <end position="494"/>
    </location>
</feature>
<evidence type="ECO:0000256" key="2">
    <source>
        <dbReference type="ARBA" id="ARBA00022692"/>
    </source>
</evidence>
<dbReference type="OMA" id="METTGSM"/>
<dbReference type="PRINTS" id="PR00762">
    <property type="entry name" value="CLCHANNEL"/>
</dbReference>
<dbReference type="EMBL" id="CM035429">
    <property type="protein sequence ID" value="KAH7300787.1"/>
    <property type="molecule type" value="Genomic_DNA"/>
</dbReference>
<sequence length="802" mass="88301">MEEAEEFSSEPIPSSASVFNKSLTEPLLPFSKASTDRQSLSRANSQIAIVGSKCTHVESLDYEMIENDVFKQDWRSRTRLQILQYILLKWTLTFLVGIIVGFTAFGINFAIENIAGYKFLKVNEYFQEDRIGLAFSILIVTNLVLSLFSATLVAFIGPAAAGSGVPEVKAYLNGMDAEDILSLKTLLVKVFGSIGSVSGGIYTGKEGPLVHSGSCIAAILGQGGSKRYRISWRWLRYFKNDRDRRDLITCGAAAGVAAAFRAPVGGVLFALEEVTSWWRCSLIWRAFFATALVSVVLQTSMAYCSDGGCGLFGSGGLIIYNIGDVSVNFRLAELLPVGILGVIGGIFGCMFTLINGRILRFYFALHTNNGPMIKILHVAIVSLISTALMIGLPWLGDCIECPTNIEETCPTTEKSGNFKRFRCPDGHYNDLASLIFDVNNEVVRNLFSVGTTNEFTYKTLFIYMVQSYGLALITYGTPVPSGLFLPIMITGASYGRITGMVMRSLSPGLSELDEGLYAVLGAASFLGGAMRMTVSICVILLELTNNLFLLPLTMLVLLISKSIGDLFNLSVFDQIIHLKGLPFLEEHADDYMKHLKAHDVCSSSLVTLDAVESVRKIVDTLQRTDHNAFPVIVKDEVTQQPIFHGLILRSHLLVLLRGRHFLASVPKDSASDATKSFKSVDFGKPGAGRGMSIRHIRLNPAELEMFLDLRPFTNTSPYTVVDTISLSKAYAVFRGLGLRHLCVIPKIQSGFPIAGILTRHDFIEEHILMKFPHLKRAKWTPLQVHLSAIRKVLDFRNLCKLS</sequence>
<dbReference type="GO" id="GO:0005247">
    <property type="term" value="F:voltage-gated chloride channel activity"/>
    <property type="evidence" value="ECO:0007669"/>
    <property type="project" value="InterPro"/>
</dbReference>
<keyword evidence="4 8" id="KW-1133">Transmembrane helix</keyword>
<reference evidence="9" key="1">
    <citation type="submission" date="2021-08" db="EMBL/GenBank/DDBJ databases">
        <title>WGS assembly of Ceratopteris richardii.</title>
        <authorList>
            <person name="Marchant D.B."/>
            <person name="Chen G."/>
            <person name="Jenkins J."/>
            <person name="Shu S."/>
            <person name="Leebens-Mack J."/>
            <person name="Grimwood J."/>
            <person name="Schmutz J."/>
            <person name="Soltis P."/>
            <person name="Soltis D."/>
            <person name="Chen Z.-H."/>
        </authorList>
    </citation>
    <scope>NUCLEOTIDE SEQUENCE</scope>
    <source>
        <strain evidence="9">Whitten #5841</strain>
        <tissue evidence="9">Leaf</tissue>
    </source>
</reference>
<evidence type="ECO:0000256" key="5">
    <source>
        <dbReference type="ARBA" id="ARBA00023122"/>
    </source>
</evidence>
<evidence type="ECO:0000256" key="8">
    <source>
        <dbReference type="SAM" id="Phobius"/>
    </source>
</evidence>
<comment type="subcellular location">
    <subcellularLocation>
        <location evidence="1">Membrane</location>
        <topology evidence="1">Multi-pass membrane protein</topology>
    </subcellularLocation>
</comment>
<feature type="transmembrane region" description="Helical" evidence="8">
    <location>
        <begin position="247"/>
        <end position="270"/>
    </location>
</feature>
<evidence type="ECO:0000256" key="7">
    <source>
        <dbReference type="ARBA" id="ARBA00023173"/>
    </source>
</evidence>
<feature type="transmembrane region" description="Helical" evidence="8">
    <location>
        <begin position="375"/>
        <end position="395"/>
    </location>
</feature>
<dbReference type="InterPro" id="IPR051280">
    <property type="entry name" value="Cl-channel/antiporter"/>
</dbReference>
<dbReference type="PANTHER" id="PTHR11689">
    <property type="entry name" value="CHLORIDE CHANNEL PROTEIN CLC FAMILY MEMBER"/>
    <property type="match status" value="1"/>
</dbReference>
<keyword evidence="7" id="KW-0406">Ion transport</keyword>
<dbReference type="SUPFAM" id="SSF54631">
    <property type="entry name" value="CBS-domain pair"/>
    <property type="match status" value="1"/>
</dbReference>
<organism evidence="9 10">
    <name type="scientific">Ceratopteris richardii</name>
    <name type="common">Triangle waterfern</name>
    <dbReference type="NCBI Taxonomy" id="49495"/>
    <lineage>
        <taxon>Eukaryota</taxon>
        <taxon>Viridiplantae</taxon>
        <taxon>Streptophyta</taxon>
        <taxon>Embryophyta</taxon>
        <taxon>Tracheophyta</taxon>
        <taxon>Polypodiopsida</taxon>
        <taxon>Polypodiidae</taxon>
        <taxon>Polypodiales</taxon>
        <taxon>Pteridineae</taxon>
        <taxon>Pteridaceae</taxon>
        <taxon>Parkerioideae</taxon>
        <taxon>Ceratopteris</taxon>
    </lineage>
</organism>
<keyword evidence="5" id="KW-0129">CBS domain</keyword>
<dbReference type="Gene3D" id="1.10.3080.10">
    <property type="entry name" value="Clc chloride channel"/>
    <property type="match status" value="1"/>
</dbReference>
<accession>A0A8T2RYU6</accession>
<keyword evidence="10" id="KW-1185">Reference proteome</keyword>
<dbReference type="Pfam" id="PF00654">
    <property type="entry name" value="Voltage_CLC"/>
    <property type="match status" value="1"/>
</dbReference>
<dbReference type="AlphaFoldDB" id="A0A8T2RYU6"/>
<keyword evidence="7" id="KW-0407">Ion channel</keyword>
<evidence type="ECO:0000313" key="10">
    <source>
        <dbReference type="Proteomes" id="UP000825935"/>
    </source>
</evidence>
<keyword evidence="2 8" id="KW-0812">Transmembrane</keyword>
<dbReference type="CDD" id="cd04591">
    <property type="entry name" value="CBS_pair_voltage-gated_CLC_euk_bac"/>
    <property type="match status" value="1"/>
</dbReference>
<evidence type="ECO:0000313" key="9">
    <source>
        <dbReference type="EMBL" id="KAH7300787.1"/>
    </source>
</evidence>
<keyword evidence="7" id="KW-0868">Chloride</keyword>
<dbReference type="Gene3D" id="3.10.580.10">
    <property type="entry name" value="CBS-domain"/>
    <property type="match status" value="1"/>
</dbReference>
<comment type="caution">
    <text evidence="9">The sequence shown here is derived from an EMBL/GenBank/DDBJ whole genome shotgun (WGS) entry which is preliminary data.</text>
</comment>
<feature type="transmembrane region" description="Helical" evidence="8">
    <location>
        <begin position="85"/>
        <end position="111"/>
    </location>
</feature>
<name>A0A8T2RYU6_CERRI</name>
<dbReference type="InterPro" id="IPR014743">
    <property type="entry name" value="Cl-channel_core"/>
</dbReference>
<keyword evidence="7" id="KW-0813">Transport</keyword>
<proteinExistence type="predicted"/>
<evidence type="ECO:0000256" key="4">
    <source>
        <dbReference type="ARBA" id="ARBA00022989"/>
    </source>
</evidence>
<dbReference type="InterPro" id="IPR001807">
    <property type="entry name" value="ClC"/>
</dbReference>
<keyword evidence="3" id="KW-0677">Repeat</keyword>
<evidence type="ECO:0000256" key="1">
    <source>
        <dbReference type="ARBA" id="ARBA00004141"/>
    </source>
</evidence>
<dbReference type="InterPro" id="IPR046342">
    <property type="entry name" value="CBS_dom_sf"/>
</dbReference>
<evidence type="ECO:0000256" key="6">
    <source>
        <dbReference type="ARBA" id="ARBA00023136"/>
    </source>
</evidence>
<dbReference type="SUPFAM" id="SSF81340">
    <property type="entry name" value="Clc chloride channel"/>
    <property type="match status" value="1"/>
</dbReference>
<dbReference type="OrthoDB" id="428525at2759"/>
<keyword evidence="7" id="KW-0869">Chloride channel</keyword>